<evidence type="ECO:0000313" key="2">
    <source>
        <dbReference type="EMBL" id="SPF49387.1"/>
    </source>
</evidence>
<sequence>MAHRYLIDGMLSHPVPTRPLREMGADRVLAVHLKGTWANGSAPRHLLDVIGQSFAIAQNAMSSLWRQAADVVVEPDVGDFAYDDFKHADDLIRMGEVAMRKALPEVQLWLESKAEASPHGVERRRSPRSAPMPAD</sequence>
<dbReference type="EMBL" id="OMOD01000189">
    <property type="protein sequence ID" value="SPF49387.1"/>
    <property type="molecule type" value="Genomic_DNA"/>
</dbReference>
<evidence type="ECO:0000256" key="1">
    <source>
        <dbReference type="SAM" id="MobiDB-lite"/>
    </source>
</evidence>
<name>A0A2U3LBT2_9BACT</name>
<feature type="region of interest" description="Disordered" evidence="1">
    <location>
        <begin position="114"/>
        <end position="135"/>
    </location>
</feature>
<feature type="compositionally biased region" description="Basic and acidic residues" evidence="1">
    <location>
        <begin position="114"/>
        <end position="124"/>
    </location>
</feature>
<protein>
    <submittedName>
        <fullName evidence="2">Patatin</fullName>
    </submittedName>
</protein>
<proteinExistence type="predicted"/>
<dbReference type="InterPro" id="IPR016035">
    <property type="entry name" value="Acyl_Trfase/lysoPLipase"/>
</dbReference>
<dbReference type="SUPFAM" id="SSF52151">
    <property type="entry name" value="FabD/lysophospholipase-like"/>
    <property type="match status" value="1"/>
</dbReference>
<reference evidence="3" key="1">
    <citation type="submission" date="2018-02" db="EMBL/GenBank/DDBJ databases">
        <authorList>
            <person name="Hausmann B."/>
        </authorList>
    </citation>
    <scope>NUCLEOTIDE SEQUENCE [LARGE SCALE GENOMIC DNA]</scope>
    <source>
        <strain evidence="3">Peat soil MAG SbA1</strain>
    </source>
</reference>
<dbReference type="AlphaFoldDB" id="A0A2U3LBT2"/>
<gene>
    <name evidence="2" type="ORF">SBA1_900020</name>
</gene>
<organism evidence="2 3">
    <name type="scientific">Candidatus Sulfotelmatobacter kueseliae</name>
    <dbReference type="NCBI Taxonomy" id="2042962"/>
    <lineage>
        <taxon>Bacteria</taxon>
        <taxon>Pseudomonadati</taxon>
        <taxon>Acidobacteriota</taxon>
        <taxon>Terriglobia</taxon>
        <taxon>Terriglobales</taxon>
        <taxon>Candidatus Korobacteraceae</taxon>
        <taxon>Candidatus Sulfotelmatobacter</taxon>
    </lineage>
</organism>
<dbReference type="Proteomes" id="UP000238701">
    <property type="component" value="Unassembled WGS sequence"/>
</dbReference>
<dbReference type="OrthoDB" id="9770965at2"/>
<evidence type="ECO:0000313" key="3">
    <source>
        <dbReference type="Proteomes" id="UP000238701"/>
    </source>
</evidence>
<accession>A0A2U3LBT2</accession>